<dbReference type="EMBL" id="LSSL01004198">
    <property type="protein sequence ID" value="OLY79665.1"/>
    <property type="molecule type" value="Genomic_DNA"/>
</dbReference>
<gene>
    <name evidence="1" type="ORF">AYI68_g6259</name>
</gene>
<keyword evidence="2" id="KW-1185">Reference proteome</keyword>
<comment type="caution">
    <text evidence="1">The sequence shown here is derived from an EMBL/GenBank/DDBJ whole genome shotgun (WGS) entry which is preliminary data.</text>
</comment>
<protein>
    <submittedName>
        <fullName evidence="1">Uncharacterized protein</fullName>
    </submittedName>
</protein>
<evidence type="ECO:0000313" key="2">
    <source>
        <dbReference type="Proteomes" id="UP000187455"/>
    </source>
</evidence>
<sequence length="70" mass="8073">MKSNENEIWRENIYKKNKIQILPVNIIAEAIPANPKKGEYAGQYDFAASIQKKKKLNPSSIQLLEKIILF</sequence>
<evidence type="ECO:0000313" key="1">
    <source>
        <dbReference type="EMBL" id="OLY79665.1"/>
    </source>
</evidence>
<name>A0A1R0GS10_9FUNG</name>
<reference evidence="1 2" key="1">
    <citation type="journal article" date="2016" name="Mol. Biol. Evol.">
        <title>Genome-Wide Survey of Gut Fungi (Harpellales) Reveals the First Horizontally Transferred Ubiquitin Gene from a Mosquito Host.</title>
        <authorList>
            <person name="Wang Y."/>
            <person name="White M.M."/>
            <person name="Kvist S."/>
            <person name="Moncalvo J.M."/>
        </authorList>
    </citation>
    <scope>NUCLEOTIDE SEQUENCE [LARGE SCALE GENOMIC DNA]</scope>
    <source>
        <strain evidence="1 2">ALG-7-W6</strain>
    </source>
</reference>
<proteinExistence type="predicted"/>
<dbReference type="AlphaFoldDB" id="A0A1R0GS10"/>
<organism evidence="1 2">
    <name type="scientific">Smittium mucronatum</name>
    <dbReference type="NCBI Taxonomy" id="133383"/>
    <lineage>
        <taxon>Eukaryota</taxon>
        <taxon>Fungi</taxon>
        <taxon>Fungi incertae sedis</taxon>
        <taxon>Zoopagomycota</taxon>
        <taxon>Kickxellomycotina</taxon>
        <taxon>Harpellomycetes</taxon>
        <taxon>Harpellales</taxon>
        <taxon>Legeriomycetaceae</taxon>
        <taxon>Smittium</taxon>
    </lineage>
</organism>
<dbReference type="Proteomes" id="UP000187455">
    <property type="component" value="Unassembled WGS sequence"/>
</dbReference>
<accession>A0A1R0GS10</accession>